<organism evidence="2 3">
    <name type="scientific">Sphingobacterium allocomposti</name>
    <dbReference type="NCBI Taxonomy" id="415956"/>
    <lineage>
        <taxon>Bacteria</taxon>
        <taxon>Pseudomonadati</taxon>
        <taxon>Bacteroidota</taxon>
        <taxon>Sphingobacteriia</taxon>
        <taxon>Sphingobacteriales</taxon>
        <taxon>Sphingobacteriaceae</taxon>
        <taxon>Sphingobacterium</taxon>
    </lineage>
</organism>
<dbReference type="RefSeq" id="WP_148907847.1">
    <property type="nucleotide sequence ID" value="NZ_VNHX01000004.1"/>
</dbReference>
<sequence length="203" mass="23539">MKILLIIALCAILFYFLSRRLFLRKDAGGLIKSAKPNSYTHLDTSPQILARVTRNTLWTVGIGIGLFFLVLILGMKIKILWIALPLSLYLIGQLIVLTNHVKTVRNQRIYFDPTTDNVIVQYIQQETLYFNLLNDPIGVSEVKSVQKNRGTLFGYYKIRLRRQTVIVPYLIEQHGSSRANSIFFERLRSFRHIEVETRLFPII</sequence>
<protein>
    <submittedName>
        <fullName evidence="2">Uncharacterized protein</fullName>
    </submittedName>
</protein>
<dbReference type="EMBL" id="VNHX01000004">
    <property type="protein sequence ID" value="TYP96928.1"/>
    <property type="molecule type" value="Genomic_DNA"/>
</dbReference>
<evidence type="ECO:0000313" key="2">
    <source>
        <dbReference type="EMBL" id="TYP96928.1"/>
    </source>
</evidence>
<keyword evidence="1" id="KW-0812">Transmembrane</keyword>
<keyword evidence="3" id="KW-1185">Reference proteome</keyword>
<gene>
    <name evidence="2" type="ORF">BC792_104155</name>
</gene>
<comment type="caution">
    <text evidence="2">The sequence shown here is derived from an EMBL/GenBank/DDBJ whole genome shotgun (WGS) entry which is preliminary data.</text>
</comment>
<evidence type="ECO:0000256" key="1">
    <source>
        <dbReference type="SAM" id="Phobius"/>
    </source>
</evidence>
<evidence type="ECO:0000313" key="3">
    <source>
        <dbReference type="Proteomes" id="UP000325105"/>
    </source>
</evidence>
<feature type="transmembrane region" description="Helical" evidence="1">
    <location>
        <begin position="56"/>
        <end position="73"/>
    </location>
</feature>
<keyword evidence="1" id="KW-0472">Membrane</keyword>
<feature type="transmembrane region" description="Helical" evidence="1">
    <location>
        <begin position="80"/>
        <end position="98"/>
    </location>
</feature>
<accession>A0A5S5DNH6</accession>
<proteinExistence type="predicted"/>
<keyword evidence="1" id="KW-1133">Transmembrane helix</keyword>
<dbReference type="AlphaFoldDB" id="A0A5S5DNH6"/>
<reference evidence="2 3" key="1">
    <citation type="submission" date="2019-07" db="EMBL/GenBank/DDBJ databases">
        <title>Genomic Encyclopedia of Archaeal and Bacterial Type Strains, Phase II (KMG-II): from individual species to whole genera.</title>
        <authorList>
            <person name="Goeker M."/>
        </authorList>
    </citation>
    <scope>NUCLEOTIDE SEQUENCE [LARGE SCALE GENOMIC DNA]</scope>
    <source>
        <strain evidence="2 3">DSM 18850</strain>
    </source>
</reference>
<dbReference type="Proteomes" id="UP000325105">
    <property type="component" value="Unassembled WGS sequence"/>
</dbReference>
<name>A0A5S5DNH6_9SPHI</name>
<dbReference type="OrthoDB" id="705613at2"/>